<evidence type="ECO:0000313" key="10">
    <source>
        <dbReference type="Proteomes" id="UP000184139"/>
    </source>
</evidence>
<evidence type="ECO:0000256" key="1">
    <source>
        <dbReference type="ARBA" id="ARBA00007957"/>
    </source>
</evidence>
<dbReference type="PANTHER" id="PTHR33202">
    <property type="entry name" value="ZINC UPTAKE REGULATION PROTEIN"/>
    <property type="match status" value="1"/>
</dbReference>
<dbReference type="GO" id="GO:1900376">
    <property type="term" value="P:regulation of secondary metabolite biosynthetic process"/>
    <property type="evidence" value="ECO:0007669"/>
    <property type="project" value="TreeGrafter"/>
</dbReference>
<proteinExistence type="inferred from homology"/>
<evidence type="ECO:0000313" key="9">
    <source>
        <dbReference type="EMBL" id="SHH74891.1"/>
    </source>
</evidence>
<dbReference type="InterPro" id="IPR002481">
    <property type="entry name" value="FUR"/>
</dbReference>
<dbReference type="EMBL" id="FQXS01000008">
    <property type="protein sequence ID" value="SHH74891.1"/>
    <property type="molecule type" value="Genomic_DNA"/>
</dbReference>
<feature type="binding site" evidence="7">
    <location>
        <position position="84"/>
    </location>
    <ligand>
        <name>Zn(2+)</name>
        <dbReference type="ChEBI" id="CHEBI:29105"/>
    </ligand>
</feature>
<dbReference type="Proteomes" id="UP000184139">
    <property type="component" value="Unassembled WGS sequence"/>
</dbReference>
<dbReference type="Gene3D" id="3.30.1490.190">
    <property type="match status" value="1"/>
</dbReference>
<dbReference type="InterPro" id="IPR043135">
    <property type="entry name" value="Fur_C"/>
</dbReference>
<keyword evidence="3 7" id="KW-0862">Zinc</keyword>
<dbReference type="SUPFAM" id="SSF46785">
    <property type="entry name" value="Winged helix' DNA-binding domain"/>
    <property type="match status" value="1"/>
</dbReference>
<feature type="binding site" evidence="8">
    <location>
        <position position="77"/>
    </location>
    <ligand>
        <name>Fe cation</name>
        <dbReference type="ChEBI" id="CHEBI:24875"/>
    </ligand>
</feature>
<evidence type="ECO:0000256" key="8">
    <source>
        <dbReference type="PIRSR" id="PIRSR602481-2"/>
    </source>
</evidence>
<feature type="binding site" evidence="7">
    <location>
        <position position="124"/>
    </location>
    <ligand>
        <name>Zn(2+)</name>
        <dbReference type="ChEBI" id="CHEBI:29105"/>
    </ligand>
</feature>
<keyword evidence="7" id="KW-0479">Metal-binding</keyword>
<dbReference type="InterPro" id="IPR036390">
    <property type="entry name" value="WH_DNA-bd_sf"/>
</dbReference>
<sequence>MVLRMTNQREMILKELRASRQHLTADELYARVKKSMPRISLATVYRNLETLSAAGIIAKLEISGRQKRFDYNIVEHDHIYCLRCHRVDNITFDRELSGVSTKESAGGYKITGYRVEFVGICPSCRKKLEKNKENAS</sequence>
<accession>A0A1M5VI39</accession>
<comment type="cofactor">
    <cofactor evidence="8">
        <name>Mn(2+)</name>
        <dbReference type="ChEBI" id="CHEBI:29035"/>
    </cofactor>
    <cofactor evidence="8">
        <name>Fe(2+)</name>
        <dbReference type="ChEBI" id="CHEBI:29033"/>
    </cofactor>
    <text evidence="8">Binds 1 Mn(2+) or Fe(2+) ion per subunit.</text>
</comment>
<name>A0A1M5VI39_9BACT</name>
<dbReference type="STRING" id="1121409.SAMN02745124_01711"/>
<keyword evidence="10" id="KW-1185">Reference proteome</keyword>
<dbReference type="Pfam" id="PF01475">
    <property type="entry name" value="FUR"/>
    <property type="match status" value="1"/>
</dbReference>
<comment type="similarity">
    <text evidence="1">Belongs to the Fur family.</text>
</comment>
<evidence type="ECO:0000256" key="7">
    <source>
        <dbReference type="PIRSR" id="PIRSR602481-1"/>
    </source>
</evidence>
<dbReference type="Gene3D" id="1.10.10.10">
    <property type="entry name" value="Winged helix-like DNA-binding domain superfamily/Winged helix DNA-binding domain"/>
    <property type="match status" value="1"/>
</dbReference>
<protein>
    <submittedName>
        <fullName evidence="9">Fur family transcriptional regulator, ferric uptake regulator</fullName>
    </submittedName>
</protein>
<keyword evidence="8" id="KW-0408">Iron</keyword>
<dbReference type="GO" id="GO:0003700">
    <property type="term" value="F:DNA-binding transcription factor activity"/>
    <property type="evidence" value="ECO:0007669"/>
    <property type="project" value="InterPro"/>
</dbReference>
<dbReference type="RefSeq" id="WP_073375156.1">
    <property type="nucleotide sequence ID" value="NZ_FQXS01000008.1"/>
</dbReference>
<dbReference type="OrthoDB" id="8659436at2"/>
<keyword evidence="4" id="KW-0805">Transcription regulation</keyword>
<evidence type="ECO:0000256" key="5">
    <source>
        <dbReference type="ARBA" id="ARBA00023125"/>
    </source>
</evidence>
<comment type="cofactor">
    <cofactor evidence="7">
        <name>Zn(2+)</name>
        <dbReference type="ChEBI" id="CHEBI:29105"/>
    </cofactor>
    <text evidence="7">Binds 1 zinc ion per subunit.</text>
</comment>
<dbReference type="GO" id="GO:0000976">
    <property type="term" value="F:transcription cis-regulatory region binding"/>
    <property type="evidence" value="ECO:0007669"/>
    <property type="project" value="TreeGrafter"/>
</dbReference>
<dbReference type="InterPro" id="IPR036388">
    <property type="entry name" value="WH-like_DNA-bd_sf"/>
</dbReference>
<dbReference type="GO" id="GO:0045892">
    <property type="term" value="P:negative regulation of DNA-templated transcription"/>
    <property type="evidence" value="ECO:0007669"/>
    <property type="project" value="TreeGrafter"/>
</dbReference>
<dbReference type="PANTHER" id="PTHR33202:SF7">
    <property type="entry name" value="FERRIC UPTAKE REGULATION PROTEIN"/>
    <property type="match status" value="1"/>
</dbReference>
<evidence type="ECO:0000256" key="2">
    <source>
        <dbReference type="ARBA" id="ARBA00022491"/>
    </source>
</evidence>
<reference evidence="9 10" key="1">
    <citation type="submission" date="2016-11" db="EMBL/GenBank/DDBJ databases">
        <authorList>
            <person name="Jaros S."/>
            <person name="Januszkiewicz K."/>
            <person name="Wedrychowicz H."/>
        </authorList>
    </citation>
    <scope>NUCLEOTIDE SEQUENCE [LARGE SCALE GENOMIC DNA]</scope>
    <source>
        <strain evidence="9 10">DSM 9705</strain>
    </source>
</reference>
<evidence type="ECO:0000256" key="6">
    <source>
        <dbReference type="ARBA" id="ARBA00023163"/>
    </source>
</evidence>
<evidence type="ECO:0000256" key="3">
    <source>
        <dbReference type="ARBA" id="ARBA00022833"/>
    </source>
</evidence>
<feature type="binding site" evidence="7">
    <location>
        <position position="121"/>
    </location>
    <ligand>
        <name>Zn(2+)</name>
        <dbReference type="ChEBI" id="CHEBI:29105"/>
    </ligand>
</feature>
<organism evidence="9 10">
    <name type="scientific">Desulfofustis glycolicus DSM 9705</name>
    <dbReference type="NCBI Taxonomy" id="1121409"/>
    <lineage>
        <taxon>Bacteria</taxon>
        <taxon>Pseudomonadati</taxon>
        <taxon>Thermodesulfobacteriota</taxon>
        <taxon>Desulfobulbia</taxon>
        <taxon>Desulfobulbales</taxon>
        <taxon>Desulfocapsaceae</taxon>
        <taxon>Desulfofustis</taxon>
    </lineage>
</organism>
<gene>
    <name evidence="9" type="ORF">SAMN02745124_01711</name>
</gene>
<dbReference type="CDD" id="cd07153">
    <property type="entry name" value="Fur_like"/>
    <property type="match status" value="1"/>
</dbReference>
<dbReference type="AlphaFoldDB" id="A0A1M5VI39"/>
<keyword evidence="5" id="KW-0238">DNA-binding</keyword>
<feature type="binding site" evidence="7">
    <location>
        <position position="81"/>
    </location>
    <ligand>
        <name>Zn(2+)</name>
        <dbReference type="ChEBI" id="CHEBI:29105"/>
    </ligand>
</feature>
<keyword evidence="2" id="KW-0678">Repressor</keyword>
<evidence type="ECO:0000256" key="4">
    <source>
        <dbReference type="ARBA" id="ARBA00023015"/>
    </source>
</evidence>
<dbReference type="GO" id="GO:0008270">
    <property type="term" value="F:zinc ion binding"/>
    <property type="evidence" value="ECO:0007669"/>
    <property type="project" value="TreeGrafter"/>
</dbReference>
<keyword evidence="6" id="KW-0804">Transcription</keyword>